<dbReference type="Gramene" id="PRQ49471">
    <property type="protein sequence ID" value="PRQ49471"/>
    <property type="gene ID" value="RchiOBHm_Chr2g0122301"/>
</dbReference>
<accession>A0A2P6RSU3</accession>
<organism evidence="1 2">
    <name type="scientific">Rosa chinensis</name>
    <name type="common">China rose</name>
    <dbReference type="NCBI Taxonomy" id="74649"/>
    <lineage>
        <taxon>Eukaryota</taxon>
        <taxon>Viridiplantae</taxon>
        <taxon>Streptophyta</taxon>
        <taxon>Embryophyta</taxon>
        <taxon>Tracheophyta</taxon>
        <taxon>Spermatophyta</taxon>
        <taxon>Magnoliopsida</taxon>
        <taxon>eudicotyledons</taxon>
        <taxon>Gunneridae</taxon>
        <taxon>Pentapetalae</taxon>
        <taxon>rosids</taxon>
        <taxon>fabids</taxon>
        <taxon>Rosales</taxon>
        <taxon>Rosaceae</taxon>
        <taxon>Rosoideae</taxon>
        <taxon>Rosoideae incertae sedis</taxon>
        <taxon>Rosa</taxon>
    </lineage>
</organism>
<evidence type="ECO:0000313" key="1">
    <source>
        <dbReference type="EMBL" id="PRQ49471.1"/>
    </source>
</evidence>
<dbReference type="EMBL" id="PDCK01000040">
    <property type="protein sequence ID" value="PRQ49471.1"/>
    <property type="molecule type" value="Genomic_DNA"/>
</dbReference>
<comment type="caution">
    <text evidence="1">The sequence shown here is derived from an EMBL/GenBank/DDBJ whole genome shotgun (WGS) entry which is preliminary data.</text>
</comment>
<dbReference type="Proteomes" id="UP000238479">
    <property type="component" value="Chromosome 2"/>
</dbReference>
<dbReference type="AlphaFoldDB" id="A0A2P6RSU3"/>
<protein>
    <submittedName>
        <fullName evidence="1">Uncharacterized protein</fullName>
    </submittedName>
</protein>
<reference evidence="1 2" key="1">
    <citation type="journal article" date="2018" name="Nat. Genet.">
        <title>The Rosa genome provides new insights in the design of modern roses.</title>
        <authorList>
            <person name="Bendahmane M."/>
        </authorList>
    </citation>
    <scope>NUCLEOTIDE SEQUENCE [LARGE SCALE GENOMIC DNA]</scope>
    <source>
        <strain evidence="2">cv. Old Blush</strain>
    </source>
</reference>
<proteinExistence type="predicted"/>
<evidence type="ECO:0000313" key="2">
    <source>
        <dbReference type="Proteomes" id="UP000238479"/>
    </source>
</evidence>
<gene>
    <name evidence="1" type="ORF">RchiOBHm_Chr2g0122301</name>
</gene>
<sequence length="54" mass="6564">MEIHSKIWIRFGRDLSAKEEVTYYDYLTLRHGFKNHSLTCTKPLVRLKLKFYCL</sequence>
<name>A0A2P6RSU3_ROSCH</name>
<keyword evidence="2" id="KW-1185">Reference proteome</keyword>